<dbReference type="InterPro" id="IPR046157">
    <property type="entry name" value="DUF6159"/>
</dbReference>
<keyword evidence="1" id="KW-0472">Membrane</keyword>
<evidence type="ECO:0000313" key="2">
    <source>
        <dbReference type="EMBL" id="SVC80669.1"/>
    </source>
</evidence>
<accession>A0A382Q521</accession>
<gene>
    <name evidence="2" type="ORF">METZ01_LOCUS333523</name>
</gene>
<reference evidence="2" key="1">
    <citation type="submission" date="2018-05" db="EMBL/GenBank/DDBJ databases">
        <authorList>
            <person name="Lanie J.A."/>
            <person name="Ng W.-L."/>
            <person name="Kazmierczak K.M."/>
            <person name="Andrzejewski T.M."/>
            <person name="Davidsen T.M."/>
            <person name="Wayne K.J."/>
            <person name="Tettelin H."/>
            <person name="Glass J.I."/>
            <person name="Rusch D."/>
            <person name="Podicherti R."/>
            <person name="Tsui H.-C.T."/>
            <person name="Winkler M.E."/>
        </authorList>
    </citation>
    <scope>NUCLEOTIDE SEQUENCE</scope>
</reference>
<feature type="transmembrane region" description="Helical" evidence="1">
    <location>
        <begin position="32"/>
        <end position="57"/>
    </location>
</feature>
<dbReference type="AlphaFoldDB" id="A0A382Q521"/>
<dbReference type="Pfam" id="PF19656">
    <property type="entry name" value="DUF6159"/>
    <property type="match status" value="1"/>
</dbReference>
<feature type="non-terminal residue" evidence="2">
    <location>
        <position position="156"/>
    </location>
</feature>
<feature type="transmembrane region" description="Helical" evidence="1">
    <location>
        <begin position="83"/>
        <end position="110"/>
    </location>
</feature>
<protein>
    <submittedName>
        <fullName evidence="2">Uncharacterized protein</fullName>
    </submittedName>
</protein>
<sequence>MSSSEKSKNSDSIKTGKALSGVAFELLFKEKVFFTLIILSTISLTIIYAIFIVLYQFDSEMLAFPFRIHKVLDQLFLSENYMLIFISYLLTYFSITFFNTALTHAAISFFNDQKPSVNSSIQFCLSKFKVILAWSVMSSTIGFILRLTRYRKDLRK</sequence>
<proteinExistence type="predicted"/>
<keyword evidence="1" id="KW-0812">Transmembrane</keyword>
<organism evidence="2">
    <name type="scientific">marine metagenome</name>
    <dbReference type="NCBI Taxonomy" id="408172"/>
    <lineage>
        <taxon>unclassified sequences</taxon>
        <taxon>metagenomes</taxon>
        <taxon>ecological metagenomes</taxon>
    </lineage>
</organism>
<dbReference type="EMBL" id="UINC01112030">
    <property type="protein sequence ID" value="SVC80669.1"/>
    <property type="molecule type" value="Genomic_DNA"/>
</dbReference>
<keyword evidence="1" id="KW-1133">Transmembrane helix</keyword>
<evidence type="ECO:0000256" key="1">
    <source>
        <dbReference type="SAM" id="Phobius"/>
    </source>
</evidence>
<feature type="transmembrane region" description="Helical" evidence="1">
    <location>
        <begin position="130"/>
        <end position="148"/>
    </location>
</feature>
<name>A0A382Q521_9ZZZZ</name>